<accession>A0ABW4L542</accession>
<dbReference type="PANTHER" id="PTHR46615:SF1">
    <property type="entry name" value="ARYLSULFATASE K"/>
    <property type="match status" value="1"/>
</dbReference>
<dbReference type="Gene3D" id="3.40.720.10">
    <property type="entry name" value="Alkaline Phosphatase, subunit A"/>
    <property type="match status" value="1"/>
</dbReference>
<name>A0ABW4L542_9MICO</name>
<protein>
    <submittedName>
        <fullName evidence="2">Sulfatase-like hydrolase/transferase</fullName>
    </submittedName>
</protein>
<dbReference type="Pfam" id="PF00884">
    <property type="entry name" value="Sulfatase"/>
    <property type="match status" value="1"/>
</dbReference>
<dbReference type="Proteomes" id="UP001597277">
    <property type="component" value="Unassembled WGS sequence"/>
</dbReference>
<comment type="caution">
    <text evidence="2">The sequence shown here is derived from an EMBL/GenBank/DDBJ whole genome shotgun (WGS) entry which is preliminary data.</text>
</comment>
<reference evidence="3" key="1">
    <citation type="journal article" date="2019" name="Int. J. Syst. Evol. Microbiol.">
        <title>The Global Catalogue of Microorganisms (GCM) 10K type strain sequencing project: providing services to taxonomists for standard genome sequencing and annotation.</title>
        <authorList>
            <consortium name="The Broad Institute Genomics Platform"/>
            <consortium name="The Broad Institute Genome Sequencing Center for Infectious Disease"/>
            <person name="Wu L."/>
            <person name="Ma J."/>
        </authorList>
    </citation>
    <scope>NUCLEOTIDE SEQUENCE [LARGE SCALE GENOMIC DNA]</scope>
    <source>
        <strain evidence="3">JCM 17130</strain>
    </source>
</reference>
<gene>
    <name evidence="2" type="ORF">ACFSE6_12040</name>
</gene>
<evidence type="ECO:0000313" key="2">
    <source>
        <dbReference type="EMBL" id="MFD1718568.1"/>
    </source>
</evidence>
<keyword evidence="3" id="KW-1185">Reference proteome</keyword>
<evidence type="ECO:0000259" key="1">
    <source>
        <dbReference type="Pfam" id="PF00884"/>
    </source>
</evidence>
<organism evidence="2 3">
    <name type="scientific">Georgenia deserti</name>
    <dbReference type="NCBI Taxonomy" id="2093781"/>
    <lineage>
        <taxon>Bacteria</taxon>
        <taxon>Bacillati</taxon>
        <taxon>Actinomycetota</taxon>
        <taxon>Actinomycetes</taxon>
        <taxon>Micrococcales</taxon>
        <taxon>Bogoriellaceae</taxon>
        <taxon>Georgenia</taxon>
    </lineage>
</organism>
<dbReference type="InterPro" id="IPR017850">
    <property type="entry name" value="Alkaline_phosphatase_core_sf"/>
</dbReference>
<dbReference type="EMBL" id="JBHUEE010000006">
    <property type="protein sequence ID" value="MFD1718568.1"/>
    <property type="molecule type" value="Genomic_DNA"/>
</dbReference>
<dbReference type="CDD" id="cd16037">
    <property type="entry name" value="sulfatase_like"/>
    <property type="match status" value="1"/>
</dbReference>
<proteinExistence type="predicted"/>
<dbReference type="InterPro" id="IPR051849">
    <property type="entry name" value="GAG-degrading_sulfatase"/>
</dbReference>
<dbReference type="SUPFAM" id="SSF53649">
    <property type="entry name" value="Alkaline phosphatase-like"/>
    <property type="match status" value="1"/>
</dbReference>
<dbReference type="RefSeq" id="WP_388007113.1">
    <property type="nucleotide sequence ID" value="NZ_JBHUEE010000006.1"/>
</dbReference>
<sequence>MTRPNILVICSDQHHPLMSGYRGHPYVETPNLDALAASGTAFTNAYCNSPVCVPSRMSFMTGKYASDVDSWFLYIPLDRAETTWAHRLESAGVPATMLGKLDLCGDYQDAGFGEHKIIERRPAWSPYPRRTPLLDRLDGYVRPDKRAHIMNSGVRAGLITDGSDGHNDKYGFYDHDRIVTDWAVDYLRDKGRGDRDQPWALYVGLLFPHWPYCVPQEYFDRYYPDNIELPFDASFPNESLHPALRHFQRGQGIDGLTEEDVRRTVAAYYGMITALDDRIGQIIDELKVQGLYDDTYVIYTSDHGESLGEHGLFYKQCSYEGSVGVPLIVRGPGLAMGEACEEPVSLVDLYPTVLDMAGLETESDRRGHSLLPLARGGEQVREFVFSEFHGNFFKDSWYMIRKGDYKYTHYCNERPSLYDLAADPQEMNDLAADPRYQEIVAELEALLRTQVDPEATALRAKHDLGLIGPDGEDYTRTLTVTDVHEGRRTGRFEPEPELK</sequence>
<dbReference type="PANTHER" id="PTHR46615">
    <property type="entry name" value="ARYLSULFATASE K"/>
    <property type="match status" value="1"/>
</dbReference>
<feature type="domain" description="Sulfatase N-terminal" evidence="1">
    <location>
        <begin position="4"/>
        <end position="358"/>
    </location>
</feature>
<dbReference type="InterPro" id="IPR000917">
    <property type="entry name" value="Sulfatase_N"/>
</dbReference>
<evidence type="ECO:0000313" key="3">
    <source>
        <dbReference type="Proteomes" id="UP001597277"/>
    </source>
</evidence>